<name>A0A330L3W7_9BACT</name>
<accession>A0A330L3W7</accession>
<organism evidence="1 2">
    <name type="scientific">Nitrospira lenta</name>
    <dbReference type="NCBI Taxonomy" id="1436998"/>
    <lineage>
        <taxon>Bacteria</taxon>
        <taxon>Pseudomonadati</taxon>
        <taxon>Nitrospirota</taxon>
        <taxon>Nitrospiria</taxon>
        <taxon>Nitrospirales</taxon>
        <taxon>Nitrospiraceae</taxon>
        <taxon>Nitrospira</taxon>
    </lineage>
</organism>
<dbReference type="EMBL" id="OUNR01000001">
    <property type="protein sequence ID" value="SPP63889.1"/>
    <property type="molecule type" value="Genomic_DNA"/>
</dbReference>
<dbReference type="InParanoid" id="A0A330L3W7"/>
<proteinExistence type="predicted"/>
<dbReference type="Proteomes" id="UP000248168">
    <property type="component" value="Unassembled WGS sequence"/>
</dbReference>
<keyword evidence="2" id="KW-1185">Reference proteome</keyword>
<dbReference type="AlphaFoldDB" id="A0A330L3W7"/>
<evidence type="ECO:0000313" key="2">
    <source>
        <dbReference type="Proteomes" id="UP000248168"/>
    </source>
</evidence>
<reference evidence="2" key="1">
    <citation type="submission" date="2018-04" db="EMBL/GenBank/DDBJ databases">
        <authorList>
            <person name="Lucker S."/>
            <person name="Sakoula D."/>
        </authorList>
    </citation>
    <scope>NUCLEOTIDE SEQUENCE [LARGE SCALE GENOMIC DNA]</scope>
</reference>
<sequence>MVIAEKRDMEETGLVGFHYQHGGDGLVPARAVVGSSQKKSPWVPGVASADGNVGK</sequence>
<gene>
    <name evidence="1" type="ORF">NITLEN_10975</name>
</gene>
<protein>
    <submittedName>
        <fullName evidence="1">Uncharacterized protein</fullName>
    </submittedName>
</protein>
<evidence type="ECO:0000313" key="1">
    <source>
        <dbReference type="EMBL" id="SPP63889.1"/>
    </source>
</evidence>